<dbReference type="PROSITE" id="PS50943">
    <property type="entry name" value="HTH_CROC1"/>
    <property type="match status" value="1"/>
</dbReference>
<dbReference type="InterPro" id="IPR001387">
    <property type="entry name" value="Cro/C1-type_HTH"/>
</dbReference>
<gene>
    <name evidence="2" type="ORF">SAMN05216481_101177</name>
</gene>
<dbReference type="Pfam" id="PF01381">
    <property type="entry name" value="HTH_3"/>
    <property type="match status" value="1"/>
</dbReference>
<sequence length="156" mass="16399">MRGRLRRDAARARWAGAEYVHDEADRAREKARVAEGLGRAVYGRRRALGISQAELACRAGMSQPQVSRLELGGGMPTLAVLARLARALDASFALTFDGGEPCVVFEPLAGPALADPDPADPASAHPAPPAVRAGTQWHMTIAESGAKAGTGAWRCS</sequence>
<proteinExistence type="predicted"/>
<dbReference type="Proteomes" id="UP000199055">
    <property type="component" value="Unassembled WGS sequence"/>
</dbReference>
<evidence type="ECO:0000259" key="1">
    <source>
        <dbReference type="PROSITE" id="PS50943"/>
    </source>
</evidence>
<accession>A0A1H8YYH3</accession>
<dbReference type="RefSeq" id="WP_093654311.1">
    <property type="nucleotide sequence ID" value="NZ_FOET01000001.1"/>
</dbReference>
<feature type="domain" description="HTH cro/C1-type" evidence="1">
    <location>
        <begin position="45"/>
        <end position="96"/>
    </location>
</feature>
<dbReference type="GO" id="GO:0003677">
    <property type="term" value="F:DNA binding"/>
    <property type="evidence" value="ECO:0007669"/>
    <property type="project" value="InterPro"/>
</dbReference>
<name>A0A1H8YYH3_9ACTN</name>
<evidence type="ECO:0000313" key="3">
    <source>
        <dbReference type="Proteomes" id="UP000199055"/>
    </source>
</evidence>
<evidence type="ECO:0000313" key="2">
    <source>
        <dbReference type="EMBL" id="SEP57249.1"/>
    </source>
</evidence>
<dbReference type="CDD" id="cd00093">
    <property type="entry name" value="HTH_XRE"/>
    <property type="match status" value="1"/>
</dbReference>
<organism evidence="2 3">
    <name type="scientific">Streptomyces radiopugnans</name>
    <dbReference type="NCBI Taxonomy" id="403935"/>
    <lineage>
        <taxon>Bacteria</taxon>
        <taxon>Bacillati</taxon>
        <taxon>Actinomycetota</taxon>
        <taxon>Actinomycetes</taxon>
        <taxon>Kitasatosporales</taxon>
        <taxon>Streptomycetaceae</taxon>
        <taxon>Streptomyces</taxon>
    </lineage>
</organism>
<protein>
    <submittedName>
        <fullName evidence="2">Helix-turn-helix</fullName>
    </submittedName>
</protein>
<dbReference type="AlphaFoldDB" id="A0A1H8YYH3"/>
<reference evidence="2 3" key="1">
    <citation type="submission" date="2016-10" db="EMBL/GenBank/DDBJ databases">
        <authorList>
            <person name="de Groot N.N."/>
        </authorList>
    </citation>
    <scope>NUCLEOTIDE SEQUENCE [LARGE SCALE GENOMIC DNA]</scope>
    <source>
        <strain evidence="2 3">CGMCC 4.3519</strain>
    </source>
</reference>
<dbReference type="STRING" id="403935.SAMN05216481_101177"/>
<dbReference type="InterPro" id="IPR010982">
    <property type="entry name" value="Lambda_DNA-bd_dom_sf"/>
</dbReference>
<dbReference type="SMART" id="SM00530">
    <property type="entry name" value="HTH_XRE"/>
    <property type="match status" value="1"/>
</dbReference>
<keyword evidence="3" id="KW-1185">Reference proteome</keyword>
<dbReference type="EMBL" id="FOET01000001">
    <property type="protein sequence ID" value="SEP57249.1"/>
    <property type="molecule type" value="Genomic_DNA"/>
</dbReference>
<dbReference type="Gene3D" id="1.10.260.40">
    <property type="entry name" value="lambda repressor-like DNA-binding domains"/>
    <property type="match status" value="1"/>
</dbReference>
<dbReference type="SUPFAM" id="SSF47413">
    <property type="entry name" value="lambda repressor-like DNA-binding domains"/>
    <property type="match status" value="1"/>
</dbReference>